<evidence type="ECO:0000313" key="1">
    <source>
        <dbReference type="EMBL" id="TDD30501.1"/>
    </source>
</evidence>
<organism evidence="1 2">
    <name type="scientific">Kribbella turkmenica</name>
    <dbReference type="NCBI Taxonomy" id="2530375"/>
    <lineage>
        <taxon>Bacteria</taxon>
        <taxon>Bacillati</taxon>
        <taxon>Actinomycetota</taxon>
        <taxon>Actinomycetes</taxon>
        <taxon>Propionibacteriales</taxon>
        <taxon>Kribbellaceae</taxon>
        <taxon>Kribbella</taxon>
    </lineage>
</organism>
<reference evidence="1 2" key="1">
    <citation type="submission" date="2019-02" db="EMBL/GenBank/DDBJ databases">
        <title>Draft genome sequences of novel Actinobacteria.</title>
        <authorList>
            <person name="Sahin N."/>
            <person name="Ay H."/>
            <person name="Saygin H."/>
        </authorList>
    </citation>
    <scope>NUCLEOTIDE SEQUENCE [LARGE SCALE GENOMIC DNA]</scope>
    <source>
        <strain evidence="1 2">16K104</strain>
    </source>
</reference>
<sequence length="80" mass="8858">MRSRVGGVATRVALVVMGAFTAVPVLALFQPEQLESYGIVDPEPMVLTLLQHRGVSSCWRVLRWCGPHSGAMYGFRSRRV</sequence>
<dbReference type="RefSeq" id="WP_132315381.1">
    <property type="nucleotide sequence ID" value="NZ_SMKR01000003.1"/>
</dbReference>
<keyword evidence="2" id="KW-1185">Reference proteome</keyword>
<name>A0A4R4XHP1_9ACTN</name>
<dbReference type="AlphaFoldDB" id="A0A4R4XHP1"/>
<accession>A0A4R4XHP1</accession>
<dbReference type="Proteomes" id="UP000295172">
    <property type="component" value="Unassembled WGS sequence"/>
</dbReference>
<evidence type="ECO:0000313" key="2">
    <source>
        <dbReference type="Proteomes" id="UP000295172"/>
    </source>
</evidence>
<gene>
    <name evidence="1" type="ORF">E1218_01505</name>
</gene>
<proteinExistence type="predicted"/>
<dbReference type="EMBL" id="SMKR01000003">
    <property type="protein sequence ID" value="TDD30501.1"/>
    <property type="molecule type" value="Genomic_DNA"/>
</dbReference>
<protein>
    <submittedName>
        <fullName evidence="1">Uncharacterized protein</fullName>
    </submittedName>
</protein>
<dbReference type="OrthoDB" id="5198469at2"/>
<comment type="caution">
    <text evidence="1">The sequence shown here is derived from an EMBL/GenBank/DDBJ whole genome shotgun (WGS) entry which is preliminary data.</text>
</comment>